<accession>A0ABN8LKD7</accession>
<keyword evidence="7" id="KW-0807">Transducer</keyword>
<evidence type="ECO:0000256" key="8">
    <source>
        <dbReference type="SAM" id="Phobius"/>
    </source>
</evidence>
<proteinExistence type="predicted"/>
<keyword evidence="5 8" id="KW-0472">Membrane</keyword>
<dbReference type="EMBL" id="CALNXI010000032">
    <property type="protein sequence ID" value="CAH3015966.1"/>
    <property type="molecule type" value="Genomic_DNA"/>
</dbReference>
<gene>
    <name evidence="10" type="ORF">PEVE_00023999</name>
</gene>
<evidence type="ECO:0000256" key="3">
    <source>
        <dbReference type="ARBA" id="ARBA00022989"/>
    </source>
</evidence>
<feature type="transmembrane region" description="Helical" evidence="8">
    <location>
        <begin position="164"/>
        <end position="186"/>
    </location>
</feature>
<feature type="domain" description="G-protein coupled receptors family 1 profile" evidence="9">
    <location>
        <begin position="25"/>
        <end position="286"/>
    </location>
</feature>
<feature type="transmembrane region" description="Helical" evidence="8">
    <location>
        <begin position="45"/>
        <end position="62"/>
    </location>
</feature>
<keyword evidence="4" id="KW-0297">G-protein coupled receptor</keyword>
<dbReference type="Gene3D" id="1.20.1070.10">
    <property type="entry name" value="Rhodopsin 7-helix transmembrane proteins"/>
    <property type="match status" value="1"/>
</dbReference>
<dbReference type="InterPro" id="IPR000276">
    <property type="entry name" value="GPCR_Rhodpsn"/>
</dbReference>
<dbReference type="PROSITE" id="PS50262">
    <property type="entry name" value="G_PROTEIN_RECEP_F1_2"/>
    <property type="match status" value="1"/>
</dbReference>
<evidence type="ECO:0000256" key="5">
    <source>
        <dbReference type="ARBA" id="ARBA00023136"/>
    </source>
</evidence>
<evidence type="ECO:0000313" key="11">
    <source>
        <dbReference type="Proteomes" id="UP001159427"/>
    </source>
</evidence>
<name>A0ABN8LKD7_9CNID</name>
<dbReference type="InterPro" id="IPR017452">
    <property type="entry name" value="GPCR_Rhodpsn_7TM"/>
</dbReference>
<dbReference type="PANTHER" id="PTHR45695">
    <property type="entry name" value="LEUCOKININ RECEPTOR-RELATED"/>
    <property type="match status" value="1"/>
</dbReference>
<dbReference type="Pfam" id="PF00001">
    <property type="entry name" value="7tm_1"/>
    <property type="match status" value="1"/>
</dbReference>
<evidence type="ECO:0000256" key="2">
    <source>
        <dbReference type="ARBA" id="ARBA00022692"/>
    </source>
</evidence>
<sequence>MENQSPETYAKLTIFTGIFAVGFTGNLLTIIVIYRKGQTRSPYQLLVLNLASSDLLFILSAPPTASYEMFAVIGKSQFYCRVVMPMVTMFYFLSIFTITSMAIQRCRSIVLPYRPNLSKRMMYAWIAAIWFLSFIIILPLAIVTELNEKGQCEENWPSFSHRQAYTMALFLLQYLIPLIIIATIYVKIARRLLSAEVSLSRARNASFTTEEQKAAEARRIKTRNQAIRTLAVVVIVFAICLFPGQISWLLMDFGGGGKALEKAIASLLAFSDVLDMLHACVNPVIYCLLNERYRKEYINCLVYLFPCNRENN</sequence>
<evidence type="ECO:0000259" key="9">
    <source>
        <dbReference type="PROSITE" id="PS50262"/>
    </source>
</evidence>
<evidence type="ECO:0000256" key="6">
    <source>
        <dbReference type="ARBA" id="ARBA00023170"/>
    </source>
</evidence>
<keyword evidence="11" id="KW-1185">Reference proteome</keyword>
<organism evidence="10 11">
    <name type="scientific">Porites evermanni</name>
    <dbReference type="NCBI Taxonomy" id="104178"/>
    <lineage>
        <taxon>Eukaryota</taxon>
        <taxon>Metazoa</taxon>
        <taxon>Cnidaria</taxon>
        <taxon>Anthozoa</taxon>
        <taxon>Hexacorallia</taxon>
        <taxon>Scleractinia</taxon>
        <taxon>Fungiina</taxon>
        <taxon>Poritidae</taxon>
        <taxon>Porites</taxon>
    </lineage>
</organism>
<keyword evidence="6" id="KW-0675">Receptor</keyword>
<evidence type="ECO:0000313" key="10">
    <source>
        <dbReference type="EMBL" id="CAH3015966.1"/>
    </source>
</evidence>
<evidence type="ECO:0000256" key="4">
    <source>
        <dbReference type="ARBA" id="ARBA00023040"/>
    </source>
</evidence>
<keyword evidence="3 8" id="KW-1133">Transmembrane helix</keyword>
<feature type="transmembrane region" description="Helical" evidence="8">
    <location>
        <begin position="12"/>
        <end position="33"/>
    </location>
</feature>
<dbReference type="SUPFAM" id="SSF81321">
    <property type="entry name" value="Family A G protein-coupled receptor-like"/>
    <property type="match status" value="1"/>
</dbReference>
<dbReference type="Proteomes" id="UP001159427">
    <property type="component" value="Unassembled WGS sequence"/>
</dbReference>
<evidence type="ECO:0000256" key="1">
    <source>
        <dbReference type="ARBA" id="ARBA00004141"/>
    </source>
</evidence>
<feature type="transmembrane region" description="Helical" evidence="8">
    <location>
        <begin position="82"/>
        <end position="103"/>
    </location>
</feature>
<evidence type="ECO:0000256" key="7">
    <source>
        <dbReference type="ARBA" id="ARBA00023224"/>
    </source>
</evidence>
<dbReference type="PRINTS" id="PR00237">
    <property type="entry name" value="GPCRRHODOPSN"/>
</dbReference>
<feature type="transmembrane region" description="Helical" evidence="8">
    <location>
        <begin position="123"/>
        <end position="144"/>
    </location>
</feature>
<feature type="transmembrane region" description="Helical" evidence="8">
    <location>
        <begin position="229"/>
        <end position="251"/>
    </location>
</feature>
<dbReference type="PANTHER" id="PTHR45695:SF9">
    <property type="entry name" value="LEUCOKININ RECEPTOR"/>
    <property type="match status" value="1"/>
</dbReference>
<reference evidence="10 11" key="1">
    <citation type="submission" date="2022-05" db="EMBL/GenBank/DDBJ databases">
        <authorList>
            <consortium name="Genoscope - CEA"/>
            <person name="William W."/>
        </authorList>
    </citation>
    <scope>NUCLEOTIDE SEQUENCE [LARGE SCALE GENOMIC DNA]</scope>
</reference>
<feature type="transmembrane region" description="Helical" evidence="8">
    <location>
        <begin position="263"/>
        <end position="289"/>
    </location>
</feature>
<comment type="subcellular location">
    <subcellularLocation>
        <location evidence="1">Membrane</location>
        <topology evidence="1">Multi-pass membrane protein</topology>
    </subcellularLocation>
</comment>
<comment type="caution">
    <text evidence="10">The sequence shown here is derived from an EMBL/GenBank/DDBJ whole genome shotgun (WGS) entry which is preliminary data.</text>
</comment>
<keyword evidence="2 8" id="KW-0812">Transmembrane</keyword>
<protein>
    <recommendedName>
        <fullName evidence="9">G-protein coupled receptors family 1 profile domain-containing protein</fullName>
    </recommendedName>
</protein>